<evidence type="ECO:0000313" key="1">
    <source>
        <dbReference type="EMBL" id="MBW32744.1"/>
    </source>
</evidence>
<protein>
    <submittedName>
        <fullName evidence="1">Putative secreted peptide</fullName>
    </submittedName>
</protein>
<organism evidence="1">
    <name type="scientific">Anopheles braziliensis</name>
    <dbReference type="NCBI Taxonomy" id="58242"/>
    <lineage>
        <taxon>Eukaryota</taxon>
        <taxon>Metazoa</taxon>
        <taxon>Ecdysozoa</taxon>
        <taxon>Arthropoda</taxon>
        <taxon>Hexapoda</taxon>
        <taxon>Insecta</taxon>
        <taxon>Pterygota</taxon>
        <taxon>Neoptera</taxon>
        <taxon>Endopterygota</taxon>
        <taxon>Diptera</taxon>
        <taxon>Nematocera</taxon>
        <taxon>Culicoidea</taxon>
        <taxon>Culicidae</taxon>
        <taxon>Anophelinae</taxon>
        <taxon>Anopheles</taxon>
    </lineage>
</organism>
<sequence>MLILRYLFFAFSFLHYLNTSVECFSIATRLLRPMCTLLLIVQYTTMATRWLRFSIRFPTSLATYLLAWKNGAPAR</sequence>
<name>A0A2M3ZW18_9DIPT</name>
<accession>A0A2M3ZW18</accession>
<proteinExistence type="predicted"/>
<dbReference type="AlphaFoldDB" id="A0A2M3ZW18"/>
<dbReference type="EMBL" id="GGFM01011993">
    <property type="protein sequence ID" value="MBW32744.1"/>
    <property type="molecule type" value="Transcribed_RNA"/>
</dbReference>
<reference evidence="1" key="1">
    <citation type="submission" date="2018-01" db="EMBL/GenBank/DDBJ databases">
        <title>An insight into the sialome of Amazonian anophelines.</title>
        <authorList>
            <person name="Ribeiro J.M."/>
            <person name="Scarpassa V."/>
            <person name="Calvo E."/>
        </authorList>
    </citation>
    <scope>NUCLEOTIDE SEQUENCE</scope>
    <source>
        <tissue evidence="1">Salivary glands</tissue>
    </source>
</reference>